<dbReference type="OrthoDB" id="1916590at2759"/>
<keyword evidence="4" id="KW-0479">Metal-binding</keyword>
<dbReference type="PANTHER" id="PTHR12981">
    <property type="entry name" value="ZINC FINGER PROTEIN-LIKE 1"/>
    <property type="match status" value="1"/>
</dbReference>
<evidence type="ECO:0000256" key="6">
    <source>
        <dbReference type="ARBA" id="ARBA00022833"/>
    </source>
</evidence>
<comment type="caution">
    <text evidence="12">The sequence shown here is derived from an EMBL/GenBank/DDBJ whole genome shotgun (WGS) entry which is preliminary data.</text>
</comment>
<dbReference type="GO" id="GO:0005794">
    <property type="term" value="C:Golgi apparatus"/>
    <property type="evidence" value="ECO:0007669"/>
    <property type="project" value="TreeGrafter"/>
</dbReference>
<keyword evidence="13" id="KW-1185">Reference proteome</keyword>
<evidence type="ECO:0000256" key="9">
    <source>
        <dbReference type="PROSITE-ProRule" id="PRU00175"/>
    </source>
</evidence>
<evidence type="ECO:0000256" key="10">
    <source>
        <dbReference type="SAM" id="Phobius"/>
    </source>
</evidence>
<dbReference type="Pfam" id="PF25993">
    <property type="entry name" value="zf-B_box_ZFPL1"/>
    <property type="match status" value="1"/>
</dbReference>
<dbReference type="InterPro" id="IPR039043">
    <property type="entry name" value="ZFPL1"/>
</dbReference>
<keyword evidence="3 10" id="KW-0812">Transmembrane</keyword>
<dbReference type="Pfam" id="PF25998">
    <property type="entry name" value="U-box_ZFPL1"/>
    <property type="match status" value="1"/>
</dbReference>
<comment type="similarity">
    <text evidence="2">Belongs to the ZFPL1 family.</text>
</comment>
<evidence type="ECO:0000259" key="11">
    <source>
        <dbReference type="PROSITE" id="PS50089"/>
    </source>
</evidence>
<evidence type="ECO:0000256" key="4">
    <source>
        <dbReference type="ARBA" id="ARBA00022723"/>
    </source>
</evidence>
<keyword evidence="8 10" id="KW-0472">Membrane</keyword>
<keyword evidence="5 9" id="KW-0863">Zinc-finger</keyword>
<comment type="subcellular location">
    <subcellularLocation>
        <location evidence="1">Membrane</location>
        <topology evidence="1">Single-pass membrane protein</topology>
    </subcellularLocation>
</comment>
<feature type="transmembrane region" description="Helical" evidence="10">
    <location>
        <begin position="270"/>
        <end position="289"/>
    </location>
</feature>
<sequence>MGLCKCPKRKVTNLFCFEHRVNVCESCLVTNHSKCIVKSYLQWLQDSDYNPICSLCQQSLSSEEYGECVRLTCYDVFHWRCLSHYFQQMPAQTAPAGYVCPLCSTCIFPQSNLVSPVADSLRSFLQQANWARAGLGLPLAVLGTAPGLGASPSSAFVSSSPASAQMGSRPHAQVAPYSATPSLNGGPARVGGQHSVISVDEGTSARGLFSNPRKLFDTTKEDEFFTSHKKSQDHDEDKYKRRPALQWLGHWFNSRDGNKRKDPNAVRKRFAIVLMLGIIGFITIIIIFSKLGRQATEDDPFFDPLANPNIKVQQSIDTVP</sequence>
<keyword evidence="6" id="KW-0862">Zinc</keyword>
<evidence type="ECO:0000256" key="7">
    <source>
        <dbReference type="ARBA" id="ARBA00022989"/>
    </source>
</evidence>
<dbReference type="PROSITE" id="PS50089">
    <property type="entry name" value="ZF_RING_2"/>
    <property type="match status" value="1"/>
</dbReference>
<dbReference type="EMBL" id="RQTK01000496">
    <property type="protein sequence ID" value="RUS78667.1"/>
    <property type="molecule type" value="Genomic_DNA"/>
</dbReference>
<dbReference type="GO" id="GO:0008270">
    <property type="term" value="F:zinc ion binding"/>
    <property type="evidence" value="ECO:0007669"/>
    <property type="project" value="UniProtKB-KW"/>
</dbReference>
<reference evidence="12 13" key="1">
    <citation type="submission" date="2019-01" db="EMBL/GenBank/DDBJ databases">
        <title>A draft genome assembly of the solar-powered sea slug Elysia chlorotica.</title>
        <authorList>
            <person name="Cai H."/>
            <person name="Li Q."/>
            <person name="Fang X."/>
            <person name="Li J."/>
            <person name="Curtis N.E."/>
            <person name="Altenburger A."/>
            <person name="Shibata T."/>
            <person name="Feng M."/>
            <person name="Maeda T."/>
            <person name="Schwartz J.A."/>
            <person name="Shigenobu S."/>
            <person name="Lundholm N."/>
            <person name="Nishiyama T."/>
            <person name="Yang H."/>
            <person name="Hasebe M."/>
            <person name="Li S."/>
            <person name="Pierce S.K."/>
            <person name="Wang J."/>
        </authorList>
    </citation>
    <scope>NUCLEOTIDE SEQUENCE [LARGE SCALE GENOMIC DNA]</scope>
    <source>
        <strain evidence="12">EC2010</strain>
        <tissue evidence="12">Whole organism of an adult</tissue>
    </source>
</reference>
<dbReference type="PANTHER" id="PTHR12981:SF0">
    <property type="entry name" value="ZINC FINGER PROTEIN-LIKE 1"/>
    <property type="match status" value="1"/>
</dbReference>
<evidence type="ECO:0000256" key="1">
    <source>
        <dbReference type="ARBA" id="ARBA00004167"/>
    </source>
</evidence>
<dbReference type="Gene3D" id="3.30.40.10">
    <property type="entry name" value="Zinc/RING finger domain, C3HC4 (zinc finger)"/>
    <property type="match status" value="1"/>
</dbReference>
<name>A0A3S1BE29_ELYCH</name>
<evidence type="ECO:0000256" key="8">
    <source>
        <dbReference type="ARBA" id="ARBA00023136"/>
    </source>
</evidence>
<dbReference type="GO" id="GO:0016020">
    <property type="term" value="C:membrane"/>
    <property type="evidence" value="ECO:0007669"/>
    <property type="project" value="UniProtKB-SubCell"/>
</dbReference>
<evidence type="ECO:0000313" key="13">
    <source>
        <dbReference type="Proteomes" id="UP000271974"/>
    </source>
</evidence>
<dbReference type="InterPro" id="IPR013083">
    <property type="entry name" value="Znf_RING/FYVE/PHD"/>
</dbReference>
<dbReference type="CDD" id="cd16487">
    <property type="entry name" value="mRING-H2-C3DHC3_ZFPL1"/>
    <property type="match status" value="1"/>
</dbReference>
<evidence type="ECO:0000256" key="3">
    <source>
        <dbReference type="ARBA" id="ARBA00022692"/>
    </source>
</evidence>
<dbReference type="InterPro" id="IPR001841">
    <property type="entry name" value="Znf_RING"/>
</dbReference>
<evidence type="ECO:0000256" key="2">
    <source>
        <dbReference type="ARBA" id="ARBA00005561"/>
    </source>
</evidence>
<feature type="domain" description="RING-type" evidence="11">
    <location>
        <begin position="53"/>
        <end position="104"/>
    </location>
</feature>
<protein>
    <recommendedName>
        <fullName evidence="11">RING-type domain-containing protein</fullName>
    </recommendedName>
</protein>
<gene>
    <name evidence="12" type="ORF">EGW08_013555</name>
</gene>
<evidence type="ECO:0000256" key="5">
    <source>
        <dbReference type="ARBA" id="ARBA00022771"/>
    </source>
</evidence>
<keyword evidence="7 10" id="KW-1133">Transmembrane helix</keyword>
<dbReference type="STRING" id="188477.A0A3S1BE29"/>
<dbReference type="AlphaFoldDB" id="A0A3S1BE29"/>
<accession>A0A3S1BE29</accession>
<evidence type="ECO:0000313" key="12">
    <source>
        <dbReference type="EMBL" id="RUS78667.1"/>
    </source>
</evidence>
<proteinExistence type="inferred from homology"/>
<dbReference type="InterPro" id="IPR058730">
    <property type="entry name" value="U-box_ZFPL1-like"/>
</dbReference>
<dbReference type="Proteomes" id="UP000271974">
    <property type="component" value="Unassembled WGS sequence"/>
</dbReference>
<organism evidence="12 13">
    <name type="scientific">Elysia chlorotica</name>
    <name type="common">Eastern emerald elysia</name>
    <name type="synonym">Sea slug</name>
    <dbReference type="NCBI Taxonomy" id="188477"/>
    <lineage>
        <taxon>Eukaryota</taxon>
        <taxon>Metazoa</taxon>
        <taxon>Spiralia</taxon>
        <taxon>Lophotrochozoa</taxon>
        <taxon>Mollusca</taxon>
        <taxon>Gastropoda</taxon>
        <taxon>Heterobranchia</taxon>
        <taxon>Euthyneura</taxon>
        <taxon>Panpulmonata</taxon>
        <taxon>Sacoglossa</taxon>
        <taxon>Placobranchoidea</taxon>
        <taxon>Plakobranchidae</taxon>
        <taxon>Elysia</taxon>
    </lineage>
</organism>
<dbReference type="InterPro" id="IPR058731">
    <property type="entry name" value="Znf-B_box_ZFPL1-like"/>
</dbReference>
<dbReference type="SUPFAM" id="SSF57850">
    <property type="entry name" value="RING/U-box"/>
    <property type="match status" value="1"/>
</dbReference>